<sequence>MKALFDQLSFRTSRIVTQRYSTSFTLGILGLKSELHDPIYAIYGFVRFADEIVDTFHEYPKERLLQDFKRQTYQAIEDGISLNPILNSFQSVVRQYNIDHDLIETFLRSMEMDLDPTREYDKEMYDTYILGSAEVVGLMCLKVFVDGNEERYQHLKSSAMKLGSAFQKINFLRDLSADFHQLGRSYFPDVDLGNFDEEAKRRIEADIEADFAAGFEGIKQLPKGSRFGVYIAYVYYYALFGKIKRTSASVVFKERIRIPNRRKYRLFVSSYLRHSFNLL</sequence>
<dbReference type="PROSITE" id="PS01045">
    <property type="entry name" value="SQUALEN_PHYTOEN_SYN_2"/>
    <property type="match status" value="1"/>
</dbReference>
<dbReference type="Proteomes" id="UP000468650">
    <property type="component" value="Unassembled WGS sequence"/>
</dbReference>
<dbReference type="InterPro" id="IPR019845">
    <property type="entry name" value="Squalene/phytoene_synthase_CS"/>
</dbReference>
<dbReference type="RefSeq" id="WP_151666044.1">
    <property type="nucleotide sequence ID" value="NZ_WBVO01000001.1"/>
</dbReference>
<proteinExistence type="predicted"/>
<name>A0A6N6RLL3_9FLAO</name>
<dbReference type="InterPro" id="IPR008949">
    <property type="entry name" value="Isoprenoid_synthase_dom_sf"/>
</dbReference>
<keyword evidence="1" id="KW-0808">Transferase</keyword>
<evidence type="ECO:0000313" key="3">
    <source>
        <dbReference type="Proteomes" id="UP000468650"/>
    </source>
</evidence>
<protein>
    <submittedName>
        <fullName evidence="2">Phytoene/squalene synthase family protein</fullName>
    </submittedName>
</protein>
<dbReference type="EMBL" id="WBVO01000001">
    <property type="protein sequence ID" value="KAB2814464.1"/>
    <property type="molecule type" value="Genomic_DNA"/>
</dbReference>
<organism evidence="2 3">
    <name type="scientific">Phaeocystidibacter luteus</name>
    <dbReference type="NCBI Taxonomy" id="911197"/>
    <lineage>
        <taxon>Bacteria</taxon>
        <taxon>Pseudomonadati</taxon>
        <taxon>Bacteroidota</taxon>
        <taxon>Flavobacteriia</taxon>
        <taxon>Flavobacteriales</taxon>
        <taxon>Phaeocystidibacteraceae</taxon>
        <taxon>Phaeocystidibacter</taxon>
    </lineage>
</organism>
<dbReference type="Pfam" id="PF00494">
    <property type="entry name" value="SQS_PSY"/>
    <property type="match status" value="1"/>
</dbReference>
<dbReference type="OrthoDB" id="9787280at2"/>
<dbReference type="CDD" id="cd00683">
    <property type="entry name" value="Trans_IPPS_HH"/>
    <property type="match status" value="1"/>
</dbReference>
<evidence type="ECO:0000256" key="1">
    <source>
        <dbReference type="ARBA" id="ARBA00022679"/>
    </source>
</evidence>
<keyword evidence="3" id="KW-1185">Reference proteome</keyword>
<dbReference type="SUPFAM" id="SSF48576">
    <property type="entry name" value="Terpenoid synthases"/>
    <property type="match status" value="1"/>
</dbReference>
<dbReference type="GO" id="GO:0051996">
    <property type="term" value="F:squalene synthase [NAD(P)H] activity"/>
    <property type="evidence" value="ECO:0007669"/>
    <property type="project" value="InterPro"/>
</dbReference>
<dbReference type="Gene3D" id="1.10.600.10">
    <property type="entry name" value="Farnesyl Diphosphate Synthase"/>
    <property type="match status" value="1"/>
</dbReference>
<dbReference type="InterPro" id="IPR002060">
    <property type="entry name" value="Squ/phyt_synthse"/>
</dbReference>
<gene>
    <name evidence="2" type="ORF">F8C67_01640</name>
</gene>
<dbReference type="SFLD" id="SFLDS00005">
    <property type="entry name" value="Isoprenoid_Synthase_Type_I"/>
    <property type="match status" value="1"/>
</dbReference>
<dbReference type="SFLD" id="SFLDG01018">
    <property type="entry name" value="Squalene/Phytoene_Synthase_Lik"/>
    <property type="match status" value="1"/>
</dbReference>
<dbReference type="PANTHER" id="PTHR31480">
    <property type="entry name" value="BIFUNCTIONAL LYCOPENE CYCLASE/PHYTOENE SYNTHASE"/>
    <property type="match status" value="1"/>
</dbReference>
<dbReference type="AlphaFoldDB" id="A0A6N6RLL3"/>
<evidence type="ECO:0000313" key="2">
    <source>
        <dbReference type="EMBL" id="KAB2814464.1"/>
    </source>
</evidence>
<dbReference type="GO" id="GO:0004311">
    <property type="term" value="F:geranylgeranyl diphosphate synthase activity"/>
    <property type="evidence" value="ECO:0007669"/>
    <property type="project" value="InterPro"/>
</dbReference>
<reference evidence="2 3" key="1">
    <citation type="submission" date="2019-09" db="EMBL/GenBank/DDBJ databases">
        <title>Genomes of family Cryomorphaceae.</title>
        <authorList>
            <person name="Bowman J.P."/>
        </authorList>
    </citation>
    <scope>NUCLEOTIDE SEQUENCE [LARGE SCALE GENOMIC DNA]</scope>
    <source>
        <strain evidence="2 3">LMG 25704</strain>
    </source>
</reference>
<comment type="caution">
    <text evidence="2">The sequence shown here is derived from an EMBL/GenBank/DDBJ whole genome shotgun (WGS) entry which is preliminary data.</text>
</comment>
<dbReference type="GO" id="GO:0016117">
    <property type="term" value="P:carotenoid biosynthetic process"/>
    <property type="evidence" value="ECO:0007669"/>
    <property type="project" value="UniProtKB-ARBA"/>
</dbReference>
<dbReference type="SFLD" id="SFLDG01212">
    <property type="entry name" value="Phytoene_synthase_like"/>
    <property type="match status" value="1"/>
</dbReference>
<dbReference type="InterPro" id="IPR044843">
    <property type="entry name" value="Trans_IPPS_bact-type"/>
</dbReference>
<dbReference type="InterPro" id="IPR033904">
    <property type="entry name" value="Trans_IPPS_HH"/>
</dbReference>
<accession>A0A6N6RLL3</accession>